<dbReference type="InterPro" id="IPR036915">
    <property type="entry name" value="Cyclin-like_sf"/>
</dbReference>
<feature type="domain" description="Cyclin N-terminal" evidence="3">
    <location>
        <begin position="101"/>
        <end position="182"/>
    </location>
</feature>
<feature type="region of interest" description="Disordered" evidence="2">
    <location>
        <begin position="330"/>
        <end position="371"/>
    </location>
</feature>
<dbReference type="EMBL" id="BRYB01000404">
    <property type="protein sequence ID" value="GMI29500.1"/>
    <property type="molecule type" value="Genomic_DNA"/>
</dbReference>
<feature type="domain" description="Cyclin C-terminal" evidence="4">
    <location>
        <begin position="186"/>
        <end position="278"/>
    </location>
</feature>
<evidence type="ECO:0008006" key="7">
    <source>
        <dbReference type="Google" id="ProtNLM"/>
    </source>
</evidence>
<dbReference type="CDD" id="cd20525">
    <property type="entry name" value="CYCLIN_CCNH_rpt2"/>
    <property type="match status" value="1"/>
</dbReference>
<dbReference type="Pfam" id="PF00134">
    <property type="entry name" value="Cyclin_N"/>
    <property type="match status" value="1"/>
</dbReference>
<evidence type="ECO:0000259" key="3">
    <source>
        <dbReference type="Pfam" id="PF00134"/>
    </source>
</evidence>
<comment type="caution">
    <text evidence="5">The sequence shown here is derived from an EMBL/GenBank/DDBJ whole genome shotgun (WGS) entry which is preliminary data.</text>
</comment>
<keyword evidence="6" id="KW-1185">Reference proteome</keyword>
<evidence type="ECO:0000259" key="4">
    <source>
        <dbReference type="Pfam" id="PF16899"/>
    </source>
</evidence>
<dbReference type="PANTHER" id="PTHR10026">
    <property type="entry name" value="CYCLIN"/>
    <property type="match status" value="1"/>
</dbReference>
<reference evidence="5 6" key="1">
    <citation type="journal article" date="2023" name="Commun. Biol.">
        <title>Genome analysis of Parmales, the sister group of diatoms, reveals the evolutionary specialization of diatoms from phago-mixotrophs to photoautotrophs.</title>
        <authorList>
            <person name="Ban H."/>
            <person name="Sato S."/>
            <person name="Yoshikawa S."/>
            <person name="Yamada K."/>
            <person name="Nakamura Y."/>
            <person name="Ichinomiya M."/>
            <person name="Sato N."/>
            <person name="Blanc-Mathieu R."/>
            <person name="Endo H."/>
            <person name="Kuwata A."/>
            <person name="Ogata H."/>
        </authorList>
    </citation>
    <scope>NUCLEOTIDE SEQUENCE [LARGE SCALE GENOMIC DNA]</scope>
</reference>
<dbReference type="InterPro" id="IPR043198">
    <property type="entry name" value="Cyclin/Ssn8"/>
</dbReference>
<sequence length="371" mass="39724">MEALPASTAAACLLTPDELDALRAATSSAALDPASAAVQCRIGLLSSAPAPASSPANLSSAALPPSSEHALVSHWASIIGGLCSPKAEFPDAPGLQNRMRRPEEVQCTANIFLRRFFVSNSVVNFDPCRVMLACVFLASKIEDAVLDSRNLSAASEALGKEVPAKDIVEHEPLVLQAMGFQLQQVHGYRPLKAFAEDLRLYTVRRGWYDKQQCPDFTKLYLKARAWMEETVFSDLPLVHTPAKIALACIVIALGELPDADWEKIEADAYLKERFKEQDPGLDVDAFVGDVQDAVQRVKDVKEGKWGGGANSIERSVVKAVNKELKKIRTWGKDGEGGAGAAAGGEGEGEKRKAEGGGGGGAEQSAKRIKTQ</sequence>
<accession>A0ABQ6MN53</accession>
<dbReference type="InterPro" id="IPR006671">
    <property type="entry name" value="Cyclin_N"/>
</dbReference>
<feature type="compositionally biased region" description="Gly residues" evidence="2">
    <location>
        <begin position="336"/>
        <end position="345"/>
    </location>
</feature>
<organism evidence="5 6">
    <name type="scientific">Tetraparma gracilis</name>
    <dbReference type="NCBI Taxonomy" id="2962635"/>
    <lineage>
        <taxon>Eukaryota</taxon>
        <taxon>Sar</taxon>
        <taxon>Stramenopiles</taxon>
        <taxon>Ochrophyta</taxon>
        <taxon>Bolidophyceae</taxon>
        <taxon>Parmales</taxon>
        <taxon>Triparmaceae</taxon>
        <taxon>Tetraparma</taxon>
    </lineage>
</organism>
<dbReference type="Proteomes" id="UP001165060">
    <property type="component" value="Unassembled WGS sequence"/>
</dbReference>
<dbReference type="Pfam" id="PF16899">
    <property type="entry name" value="Cyclin_C_2"/>
    <property type="match status" value="1"/>
</dbReference>
<evidence type="ECO:0000256" key="2">
    <source>
        <dbReference type="SAM" id="MobiDB-lite"/>
    </source>
</evidence>
<dbReference type="SUPFAM" id="SSF47954">
    <property type="entry name" value="Cyclin-like"/>
    <property type="match status" value="2"/>
</dbReference>
<evidence type="ECO:0000256" key="1">
    <source>
        <dbReference type="ARBA" id="ARBA00023127"/>
    </source>
</evidence>
<dbReference type="InterPro" id="IPR031658">
    <property type="entry name" value="Cyclin_C_2"/>
</dbReference>
<dbReference type="Gene3D" id="1.10.472.10">
    <property type="entry name" value="Cyclin-like"/>
    <property type="match status" value="2"/>
</dbReference>
<protein>
    <recommendedName>
        <fullName evidence="7">Cyclin-like protein</fullName>
    </recommendedName>
</protein>
<gene>
    <name evidence="5" type="ORF">TeGR_g8887</name>
</gene>
<keyword evidence="1" id="KW-0195">Cyclin</keyword>
<evidence type="ECO:0000313" key="6">
    <source>
        <dbReference type="Proteomes" id="UP001165060"/>
    </source>
</evidence>
<name>A0ABQ6MN53_9STRA</name>
<evidence type="ECO:0000313" key="5">
    <source>
        <dbReference type="EMBL" id="GMI29500.1"/>
    </source>
</evidence>
<proteinExistence type="predicted"/>